<evidence type="ECO:0000313" key="3">
    <source>
        <dbReference type="EMBL" id="ADX46762.1"/>
    </source>
</evidence>
<dbReference type="Proteomes" id="UP000002482">
    <property type="component" value="Chromosome"/>
</dbReference>
<keyword evidence="1" id="KW-0812">Transmembrane</keyword>
<dbReference type="EMBL" id="CP002521">
    <property type="protein sequence ID" value="ADX46762.1"/>
    <property type="molecule type" value="Genomic_DNA"/>
</dbReference>
<gene>
    <name evidence="3" type="ordered locus">Acav_2857</name>
</gene>
<evidence type="ECO:0000256" key="1">
    <source>
        <dbReference type="SAM" id="Phobius"/>
    </source>
</evidence>
<feature type="transmembrane region" description="Helical" evidence="1">
    <location>
        <begin position="199"/>
        <end position="218"/>
    </location>
</feature>
<keyword evidence="4" id="KW-1185">Reference proteome</keyword>
<dbReference type="HOGENOM" id="CLU_1248370_0_0_4"/>
<evidence type="ECO:0000256" key="2">
    <source>
        <dbReference type="SAM" id="SignalP"/>
    </source>
</evidence>
<accession>F0Q453</accession>
<dbReference type="OrthoDB" id="8817255at2"/>
<keyword evidence="1" id="KW-1133">Transmembrane helix</keyword>
<keyword evidence="2" id="KW-0732">Signal</keyword>
<feature type="chain" id="PRO_5003256971" description="SURF1-like protein" evidence="2">
    <location>
        <begin position="35"/>
        <end position="221"/>
    </location>
</feature>
<organism evidence="3 4">
    <name type="scientific">Paracidovorax avenae (strain ATCC 19860 / DSM 7227 / CCUG 15838 / JCM 20985 / LMG 2117 / NCPPB 1011)</name>
    <name type="common">Acidovorax avenae</name>
    <dbReference type="NCBI Taxonomy" id="643561"/>
    <lineage>
        <taxon>Bacteria</taxon>
        <taxon>Pseudomonadati</taxon>
        <taxon>Pseudomonadota</taxon>
        <taxon>Betaproteobacteria</taxon>
        <taxon>Burkholderiales</taxon>
        <taxon>Comamonadaceae</taxon>
        <taxon>Paracidovorax</taxon>
    </lineage>
</organism>
<reference evidence="3" key="1">
    <citation type="submission" date="2011-02" db="EMBL/GenBank/DDBJ databases">
        <title>Complete sequence of Acidovorax avenae subsp. avenae ATCC 19860.</title>
        <authorList>
            <consortium name="US DOE Joint Genome Institute"/>
            <person name="Lucas S."/>
            <person name="Copeland A."/>
            <person name="Lapidus A."/>
            <person name="Cheng J.-F."/>
            <person name="Goodwin L."/>
            <person name="Pitluck S."/>
            <person name="Chertkov O."/>
            <person name="Held B."/>
            <person name="Detter J.C."/>
            <person name="Han C."/>
            <person name="Tapia R."/>
            <person name="Land M."/>
            <person name="Hauser L."/>
            <person name="Kyrpides N."/>
            <person name="Ivanova N."/>
            <person name="Ovchinnikova G."/>
            <person name="Pagani I."/>
            <person name="Gordon S."/>
            <person name="Woyke T."/>
        </authorList>
    </citation>
    <scope>NUCLEOTIDE SEQUENCE</scope>
    <source>
        <strain evidence="3">ATCC 19860</strain>
    </source>
</reference>
<evidence type="ECO:0008006" key="5">
    <source>
        <dbReference type="Google" id="ProtNLM"/>
    </source>
</evidence>
<sequence>MHPFPIPAVLPGSRGLAAALLFLAACMAPLPAHAKEEAWGRRVVASQEMPPDALARLARFQEKKGVVAAAGLPPGGMPFADTQSYTGQEIDLPASGNPYTVVLRISGVALADGEAGSRWMAGWSIDNGARLNVVPEIVTKGLRAGQPVEMAGAAPPVSFKTDRKLAPVAEFAAARNLRIDRVRIEVWSGMRPSSLLETFMAWIPLFFGLTFLALFLWWRRR</sequence>
<evidence type="ECO:0000313" key="4">
    <source>
        <dbReference type="Proteomes" id="UP000002482"/>
    </source>
</evidence>
<dbReference type="KEGG" id="aaa:Acav_2857"/>
<feature type="signal peptide" evidence="2">
    <location>
        <begin position="1"/>
        <end position="34"/>
    </location>
</feature>
<dbReference type="GeneID" id="34237151"/>
<dbReference type="RefSeq" id="WP_013595255.1">
    <property type="nucleotide sequence ID" value="NC_015138.1"/>
</dbReference>
<dbReference type="AlphaFoldDB" id="F0Q453"/>
<name>F0Q453_PARA1</name>
<protein>
    <recommendedName>
        <fullName evidence="5">SURF1-like protein</fullName>
    </recommendedName>
</protein>
<proteinExistence type="predicted"/>
<keyword evidence="1" id="KW-0472">Membrane</keyword>